<keyword evidence="1" id="KW-0732">Signal</keyword>
<feature type="chain" id="PRO_5045887601" evidence="1">
    <location>
        <begin position="31"/>
        <end position="146"/>
    </location>
</feature>
<reference evidence="2 3" key="1">
    <citation type="submission" date="2024-09" db="EMBL/GenBank/DDBJ databases">
        <authorList>
            <person name="Sun Q."/>
            <person name="Mori K."/>
        </authorList>
    </citation>
    <scope>NUCLEOTIDE SEQUENCE [LARGE SCALE GENOMIC DNA]</scope>
    <source>
        <strain evidence="2 3">JCM 4557</strain>
    </source>
</reference>
<dbReference type="Proteomes" id="UP001589887">
    <property type="component" value="Unassembled WGS sequence"/>
</dbReference>
<evidence type="ECO:0000256" key="1">
    <source>
        <dbReference type="SAM" id="SignalP"/>
    </source>
</evidence>
<proteinExistence type="predicted"/>
<dbReference type="EMBL" id="JBHMQV010000001">
    <property type="protein sequence ID" value="MFC0842275.1"/>
    <property type="molecule type" value="Genomic_DNA"/>
</dbReference>
<feature type="signal peptide" evidence="1">
    <location>
        <begin position="1"/>
        <end position="30"/>
    </location>
</feature>
<dbReference type="RefSeq" id="WP_190093575.1">
    <property type="nucleotide sequence ID" value="NZ_JBHMQV010000001.1"/>
</dbReference>
<sequence>MKKISFGRIAKVAVPAAAALAMVTAGDATAATEYTGHVTASYGNATLMTYATNSNLGLQTLVADTAADSHSVQLNWTVHIPGGEQVASDSFVMSAGSGSGQGKTWWYSPSTLKGNTSGYVEYYICKYSGGFNSSCTTKYSIRFDIS</sequence>
<evidence type="ECO:0000313" key="2">
    <source>
        <dbReference type="EMBL" id="MFC0842275.1"/>
    </source>
</evidence>
<protein>
    <submittedName>
        <fullName evidence="2">Uncharacterized protein</fullName>
    </submittedName>
</protein>
<accession>A0ABV6T914</accession>
<evidence type="ECO:0000313" key="3">
    <source>
        <dbReference type="Proteomes" id="UP001589887"/>
    </source>
</evidence>
<gene>
    <name evidence="2" type="ORF">ACFH04_00770</name>
</gene>
<name>A0ABV6T914_9ACTN</name>
<organism evidence="2 3">
    <name type="scientific">Streptomyces noboritoensis</name>
    <dbReference type="NCBI Taxonomy" id="67337"/>
    <lineage>
        <taxon>Bacteria</taxon>
        <taxon>Bacillati</taxon>
        <taxon>Actinomycetota</taxon>
        <taxon>Actinomycetes</taxon>
        <taxon>Kitasatosporales</taxon>
        <taxon>Streptomycetaceae</taxon>
        <taxon>Streptomyces</taxon>
    </lineage>
</organism>
<comment type="caution">
    <text evidence="2">The sequence shown here is derived from an EMBL/GenBank/DDBJ whole genome shotgun (WGS) entry which is preliminary data.</text>
</comment>
<keyword evidence="3" id="KW-1185">Reference proteome</keyword>